<evidence type="ECO:0000256" key="1">
    <source>
        <dbReference type="SAM" id="MobiDB-lite"/>
    </source>
</evidence>
<evidence type="ECO:0000313" key="3">
    <source>
        <dbReference type="Proteomes" id="UP001162483"/>
    </source>
</evidence>
<dbReference type="Proteomes" id="UP001162483">
    <property type="component" value="Unassembled WGS sequence"/>
</dbReference>
<reference evidence="2" key="1">
    <citation type="submission" date="2023-05" db="EMBL/GenBank/DDBJ databases">
        <authorList>
            <person name="Stuckert A."/>
        </authorList>
    </citation>
    <scope>NUCLEOTIDE SEQUENCE</scope>
</reference>
<name>A0ABN9E4N3_9NEOB</name>
<proteinExistence type="predicted"/>
<sequence>MHSPKKKKKNLSSNTHQTEHVHVTTGSVCIRTIEGEDQRRPDQTAFYTMRRIKPLGSTVSITNMPYYIYRLILLLWV</sequence>
<dbReference type="EMBL" id="CATNWA010015019">
    <property type="protein sequence ID" value="CAI9578612.1"/>
    <property type="molecule type" value="Genomic_DNA"/>
</dbReference>
<evidence type="ECO:0000313" key="2">
    <source>
        <dbReference type="EMBL" id="CAI9578612.1"/>
    </source>
</evidence>
<keyword evidence="3" id="KW-1185">Reference proteome</keyword>
<feature type="compositionally biased region" description="Basic residues" evidence="1">
    <location>
        <begin position="1"/>
        <end position="10"/>
    </location>
</feature>
<feature type="region of interest" description="Disordered" evidence="1">
    <location>
        <begin position="1"/>
        <end position="22"/>
    </location>
</feature>
<comment type="caution">
    <text evidence="2">The sequence shown here is derived from an EMBL/GenBank/DDBJ whole genome shotgun (WGS) entry which is preliminary data.</text>
</comment>
<gene>
    <name evidence="2" type="ORF">SPARVUS_LOCUS8953628</name>
</gene>
<accession>A0ABN9E4N3</accession>
<protein>
    <submittedName>
        <fullName evidence="2">Uncharacterized protein</fullName>
    </submittedName>
</protein>
<organism evidence="2 3">
    <name type="scientific">Staurois parvus</name>
    <dbReference type="NCBI Taxonomy" id="386267"/>
    <lineage>
        <taxon>Eukaryota</taxon>
        <taxon>Metazoa</taxon>
        <taxon>Chordata</taxon>
        <taxon>Craniata</taxon>
        <taxon>Vertebrata</taxon>
        <taxon>Euteleostomi</taxon>
        <taxon>Amphibia</taxon>
        <taxon>Batrachia</taxon>
        <taxon>Anura</taxon>
        <taxon>Neobatrachia</taxon>
        <taxon>Ranoidea</taxon>
        <taxon>Ranidae</taxon>
        <taxon>Staurois</taxon>
    </lineage>
</organism>